<feature type="transmembrane region" description="Helical" evidence="8">
    <location>
        <begin position="59"/>
        <end position="79"/>
    </location>
</feature>
<evidence type="ECO:0000256" key="6">
    <source>
        <dbReference type="ARBA" id="ARBA00022989"/>
    </source>
</evidence>
<comment type="subcellular location">
    <subcellularLocation>
        <location evidence="1">Cell membrane</location>
        <topology evidence="1">Multi-pass membrane protein</topology>
    </subcellularLocation>
</comment>
<proteinExistence type="inferred from homology"/>
<dbReference type="EMBL" id="JBEPLY010000001">
    <property type="protein sequence ID" value="MET3598299.1"/>
    <property type="molecule type" value="Genomic_DNA"/>
</dbReference>
<dbReference type="SUPFAM" id="SSF52540">
    <property type="entry name" value="P-loop containing nucleoside triphosphate hydrolases"/>
    <property type="match status" value="1"/>
</dbReference>
<feature type="transmembrane region" description="Helical" evidence="8">
    <location>
        <begin position="25"/>
        <end position="47"/>
    </location>
</feature>
<dbReference type="SUPFAM" id="SSF90123">
    <property type="entry name" value="ABC transporter transmembrane region"/>
    <property type="match status" value="1"/>
</dbReference>
<dbReference type="PROSITE" id="PS00211">
    <property type="entry name" value="ABC_TRANSPORTER_1"/>
    <property type="match status" value="1"/>
</dbReference>
<evidence type="ECO:0000259" key="10">
    <source>
        <dbReference type="PROSITE" id="PS50929"/>
    </source>
</evidence>
<dbReference type="InterPro" id="IPR039421">
    <property type="entry name" value="Type_1_exporter"/>
</dbReference>
<dbReference type="GO" id="GO:0005524">
    <property type="term" value="F:ATP binding"/>
    <property type="evidence" value="ECO:0007669"/>
    <property type="project" value="UniProtKB-KW"/>
</dbReference>
<keyword evidence="4" id="KW-0547">Nucleotide-binding</keyword>
<dbReference type="InterPro" id="IPR036640">
    <property type="entry name" value="ABC1_TM_sf"/>
</dbReference>
<dbReference type="RefSeq" id="WP_354432753.1">
    <property type="nucleotide sequence ID" value="NZ_JBEPLY010000001.1"/>
</dbReference>
<dbReference type="InterPro" id="IPR017871">
    <property type="entry name" value="ABC_transporter-like_CS"/>
</dbReference>
<dbReference type="InterPro" id="IPR011527">
    <property type="entry name" value="ABC1_TM_dom"/>
</dbReference>
<evidence type="ECO:0000256" key="3">
    <source>
        <dbReference type="ARBA" id="ARBA00022692"/>
    </source>
</evidence>
<keyword evidence="7 8" id="KW-0472">Membrane</keyword>
<keyword evidence="6 8" id="KW-1133">Transmembrane helix</keyword>
<dbReference type="SMART" id="SM00382">
    <property type="entry name" value="AAA"/>
    <property type="match status" value="1"/>
</dbReference>
<dbReference type="PROSITE" id="PS50929">
    <property type="entry name" value="ABC_TM1F"/>
    <property type="match status" value="1"/>
</dbReference>
<evidence type="ECO:0000256" key="2">
    <source>
        <dbReference type="ARBA" id="ARBA00005417"/>
    </source>
</evidence>
<dbReference type="InterPro" id="IPR003593">
    <property type="entry name" value="AAA+_ATPase"/>
</dbReference>
<dbReference type="Pfam" id="PF00664">
    <property type="entry name" value="ABC_membrane"/>
    <property type="match status" value="1"/>
</dbReference>
<keyword evidence="5 11" id="KW-0067">ATP-binding</keyword>
<evidence type="ECO:0000313" key="11">
    <source>
        <dbReference type="EMBL" id="MET3598299.1"/>
    </source>
</evidence>
<sequence length="612" mass="64715">MFGASRQVPPQPRAAAVSFPIAKSAAGIAMISGVVNVLALTSPLFMLQVYDRVLASGSVPTLIGLAVLAAGLYGFQAVLDALRGRVLLRIGERFDGDFSGRVFDAVLRVPLLTRVKGDGLQPLRDLDNVRGFLGGNGPTAFFDLPWMPLYLAICFLFHFWIGVTALVGAVLLIGMTLLTNALSQAAIRDVIARNMTRNTLMEAGRRNAEVVRAMGLHAQMAGRWQTANGAYLDANRKAGDVAGGLGSLSKTMRMMLQSTILGVGAYLVIRQEVTAGVMIASSIMMGRALAPVDIAISSWRPFLMARQSWSRLKDLLGSVPHDERFLALPDPEKELRVEALAVVPPGQKAPNLAGVGFSVSAGNALGVIGPSGSGKSTFARALVGVWQPASGKVRIDGASLDQWDRQMLGRHIGYLPQGVELFDGTIAENIARFEPDADPAAIVSAARIAGAHELILRFENGYETQIGESGSALSAGQRQRVGLARALYGNPFLVVMDEPNANLDAAGEAAVVKAISAVRERGGIVVVIAHRPSAIDAVDLVLMLENGRQKAFGQRDEVLSRVLKPAAATASETRGFPASATGLTPLRVIAEAASKQAGAQETKLKEAPDGTH</sequence>
<dbReference type="Gene3D" id="1.20.1560.10">
    <property type="entry name" value="ABC transporter type 1, transmembrane domain"/>
    <property type="match status" value="1"/>
</dbReference>
<dbReference type="PROSITE" id="PS50893">
    <property type="entry name" value="ABC_TRANSPORTER_2"/>
    <property type="match status" value="1"/>
</dbReference>
<dbReference type="InterPro" id="IPR027417">
    <property type="entry name" value="P-loop_NTPase"/>
</dbReference>
<gene>
    <name evidence="11" type="ORF">ABID12_000220</name>
</gene>
<name>A0ABV2I6S4_9HYPH</name>
<dbReference type="Proteomes" id="UP001549164">
    <property type="component" value="Unassembled WGS sequence"/>
</dbReference>
<feature type="domain" description="ABC transporter" evidence="9">
    <location>
        <begin position="335"/>
        <end position="571"/>
    </location>
</feature>
<keyword evidence="12" id="KW-1185">Reference proteome</keyword>
<feature type="transmembrane region" description="Helical" evidence="8">
    <location>
        <begin position="149"/>
        <end position="178"/>
    </location>
</feature>
<evidence type="ECO:0000256" key="8">
    <source>
        <dbReference type="SAM" id="Phobius"/>
    </source>
</evidence>
<evidence type="ECO:0000256" key="7">
    <source>
        <dbReference type="ARBA" id="ARBA00023136"/>
    </source>
</evidence>
<evidence type="ECO:0000259" key="9">
    <source>
        <dbReference type="PROSITE" id="PS50893"/>
    </source>
</evidence>
<dbReference type="InterPro" id="IPR003439">
    <property type="entry name" value="ABC_transporter-like_ATP-bd"/>
</dbReference>
<dbReference type="Gene3D" id="3.40.50.300">
    <property type="entry name" value="P-loop containing nucleotide triphosphate hydrolases"/>
    <property type="match status" value="1"/>
</dbReference>
<dbReference type="PANTHER" id="PTHR24221:SF654">
    <property type="entry name" value="ATP-BINDING CASSETTE SUB-FAMILY B MEMBER 6"/>
    <property type="match status" value="1"/>
</dbReference>
<keyword evidence="3 8" id="KW-0812">Transmembrane</keyword>
<evidence type="ECO:0000256" key="4">
    <source>
        <dbReference type="ARBA" id="ARBA00022741"/>
    </source>
</evidence>
<evidence type="ECO:0000313" key="12">
    <source>
        <dbReference type="Proteomes" id="UP001549164"/>
    </source>
</evidence>
<feature type="domain" description="ABC transmembrane type-1" evidence="10">
    <location>
        <begin position="26"/>
        <end position="304"/>
    </location>
</feature>
<reference evidence="11 12" key="1">
    <citation type="submission" date="2024-06" db="EMBL/GenBank/DDBJ databases">
        <title>Genomic Encyclopedia of Type Strains, Phase IV (KMG-IV): sequencing the most valuable type-strain genomes for metagenomic binning, comparative biology and taxonomic classification.</title>
        <authorList>
            <person name="Goeker M."/>
        </authorList>
    </citation>
    <scope>NUCLEOTIDE SEQUENCE [LARGE SCALE GENOMIC DNA]</scope>
    <source>
        <strain evidence="11 12">DSM 28102</strain>
    </source>
</reference>
<comment type="caution">
    <text evidence="11">The sequence shown here is derived from an EMBL/GenBank/DDBJ whole genome shotgun (WGS) entry which is preliminary data.</text>
</comment>
<dbReference type="InterPro" id="IPR047957">
    <property type="entry name" value="ABC_AprD-like_6TM"/>
</dbReference>
<evidence type="ECO:0000256" key="1">
    <source>
        <dbReference type="ARBA" id="ARBA00004651"/>
    </source>
</evidence>
<accession>A0ABV2I6S4</accession>
<comment type="similarity">
    <text evidence="2">Belongs to the ABC transporter superfamily.</text>
</comment>
<organism evidence="11 12">
    <name type="scientific">Martelella mangrovi</name>
    <dbReference type="NCBI Taxonomy" id="1397477"/>
    <lineage>
        <taxon>Bacteria</taxon>
        <taxon>Pseudomonadati</taxon>
        <taxon>Pseudomonadota</taxon>
        <taxon>Alphaproteobacteria</taxon>
        <taxon>Hyphomicrobiales</taxon>
        <taxon>Aurantimonadaceae</taxon>
        <taxon>Martelella</taxon>
    </lineage>
</organism>
<dbReference type="Pfam" id="PF00005">
    <property type="entry name" value="ABC_tran"/>
    <property type="match status" value="1"/>
</dbReference>
<dbReference type="InterPro" id="IPR010128">
    <property type="entry name" value="ATPase_T1SS_PrtD-like"/>
</dbReference>
<dbReference type="PANTHER" id="PTHR24221">
    <property type="entry name" value="ATP-BINDING CASSETTE SUB-FAMILY B"/>
    <property type="match status" value="1"/>
</dbReference>
<protein>
    <submittedName>
        <fullName evidence="11">ATP-binding cassette subfamily C protein</fullName>
    </submittedName>
</protein>
<dbReference type="CDD" id="cd18586">
    <property type="entry name" value="ABC_6TM_PrtD_like"/>
    <property type="match status" value="1"/>
</dbReference>
<dbReference type="NCBIfam" id="TIGR01842">
    <property type="entry name" value="type_I_sec_PrtD"/>
    <property type="match status" value="1"/>
</dbReference>
<evidence type="ECO:0000256" key="5">
    <source>
        <dbReference type="ARBA" id="ARBA00022840"/>
    </source>
</evidence>